<evidence type="ECO:0000313" key="3">
    <source>
        <dbReference type="Proteomes" id="UP001529510"/>
    </source>
</evidence>
<gene>
    <name evidence="2" type="ORF">M9458_036839</name>
</gene>
<comment type="caution">
    <text evidence="2">The sequence shown here is derived from an EMBL/GenBank/DDBJ whole genome shotgun (WGS) entry which is preliminary data.</text>
</comment>
<proteinExistence type="predicted"/>
<feature type="non-terminal residue" evidence="2">
    <location>
        <position position="121"/>
    </location>
</feature>
<evidence type="ECO:0000313" key="2">
    <source>
        <dbReference type="EMBL" id="KAL0168617.1"/>
    </source>
</evidence>
<evidence type="ECO:0000256" key="1">
    <source>
        <dbReference type="SAM" id="MobiDB-lite"/>
    </source>
</evidence>
<accession>A0ABD0P3F3</accession>
<organism evidence="2 3">
    <name type="scientific">Cirrhinus mrigala</name>
    <name type="common">Mrigala</name>
    <dbReference type="NCBI Taxonomy" id="683832"/>
    <lineage>
        <taxon>Eukaryota</taxon>
        <taxon>Metazoa</taxon>
        <taxon>Chordata</taxon>
        <taxon>Craniata</taxon>
        <taxon>Vertebrata</taxon>
        <taxon>Euteleostomi</taxon>
        <taxon>Actinopterygii</taxon>
        <taxon>Neopterygii</taxon>
        <taxon>Teleostei</taxon>
        <taxon>Ostariophysi</taxon>
        <taxon>Cypriniformes</taxon>
        <taxon>Cyprinidae</taxon>
        <taxon>Labeoninae</taxon>
        <taxon>Labeonini</taxon>
        <taxon>Cirrhinus</taxon>
    </lineage>
</organism>
<feature type="region of interest" description="Disordered" evidence="1">
    <location>
        <begin position="57"/>
        <end position="121"/>
    </location>
</feature>
<dbReference type="Proteomes" id="UP001529510">
    <property type="component" value="Unassembled WGS sequence"/>
</dbReference>
<sequence>CDEVCLMEGFCYRLDDDIRFVMPHGDPCWTIKSYINFALWMKGSAFMDYISVQPQRADFSQCDPEPSQPSSPLSTDCKPEPTADMEPEQIAFQEPEKETELDNATEPKPNLRYIDRARGNL</sequence>
<name>A0ABD0P3F3_CIRMR</name>
<dbReference type="AlphaFoldDB" id="A0ABD0P3F3"/>
<feature type="non-terminal residue" evidence="2">
    <location>
        <position position="1"/>
    </location>
</feature>
<reference evidence="2 3" key="1">
    <citation type="submission" date="2024-05" db="EMBL/GenBank/DDBJ databases">
        <title>Genome sequencing and assembly of Indian major carp, Cirrhinus mrigala (Hamilton, 1822).</title>
        <authorList>
            <person name="Mohindra V."/>
            <person name="Chowdhury L.M."/>
            <person name="Lal K."/>
            <person name="Jena J.K."/>
        </authorList>
    </citation>
    <scope>NUCLEOTIDE SEQUENCE [LARGE SCALE GENOMIC DNA]</scope>
    <source>
        <strain evidence="2">CM1030</strain>
        <tissue evidence="2">Blood</tissue>
    </source>
</reference>
<keyword evidence="3" id="KW-1185">Reference proteome</keyword>
<dbReference type="EMBL" id="JAMKFB020000018">
    <property type="protein sequence ID" value="KAL0168617.1"/>
    <property type="molecule type" value="Genomic_DNA"/>
</dbReference>
<protein>
    <submittedName>
        <fullName evidence="2">Uncharacterized protein</fullName>
    </submittedName>
</protein>